<dbReference type="EMBL" id="CM043016">
    <property type="protein sequence ID" value="KAI4466908.1"/>
    <property type="molecule type" value="Genomic_DNA"/>
</dbReference>
<gene>
    <name evidence="1" type="ORF">MML48_2g00018938</name>
</gene>
<name>A0ACB9TJG7_HOLOL</name>
<keyword evidence="2" id="KW-1185">Reference proteome</keyword>
<protein>
    <submittedName>
        <fullName evidence="1">Strictosidine synthase-related</fullName>
    </submittedName>
</protein>
<evidence type="ECO:0000313" key="2">
    <source>
        <dbReference type="Proteomes" id="UP001056778"/>
    </source>
</evidence>
<proteinExistence type="predicted"/>
<sequence>MAIEVGKIIRFMTVRATEGLTVLLLIMFMPNIPPYCKISDSKPVTPTQPLEGNLALNERLNEVVVWHKGDLYAPESFADYNGVLYASLHNGQIVKFVEDRIIPVVRIGKKCRGFHEERICGRPLGMKFDKDGTLIVADAYYGIYRVNVNTGEKTQLISMDVEIDGKKPKIPNSVAIASNGDIFWSDSSTEFSLEDGLFDMFADGSGRYSKYILQLIHYDVKTGTNVVLIDNILFANGVALSDDEEYVLVAETGRSCVHRYYLKGPHKGNKDVFIDGLPGLPDNINSDGQGGFFLPLMAARDDYTPIPTQVLGSFPLFRKLAARMMGLGELGFSLANRVYSMEIFERAIHLIGHFSVISFVLPSRCTIVHVSKTGEIIDSLHANNRKAIGISDAYIFNGELFLGSPLNDYIGRITLAKAGLEHLAKKQSAADTPKEVPTTQEPTTTVTPEAMPKVIKAVPLTEAPTTTPTPSTTAKPTTTTPKPTTTTPKPTTTTPKPTTTTKQTTTGKSTTTAKPSTTTATTKSPATETTPKPTTTTTKPAAKTDATTETPPKPTEAPKTTTAKPVESSKAPPKPKAADSKSSQTGKVDSKPVETAQQEKPAKASQNDIPK</sequence>
<evidence type="ECO:0000313" key="1">
    <source>
        <dbReference type="EMBL" id="KAI4466908.1"/>
    </source>
</evidence>
<accession>A0ACB9TJG7</accession>
<comment type="caution">
    <text evidence="1">The sequence shown here is derived from an EMBL/GenBank/DDBJ whole genome shotgun (WGS) entry which is preliminary data.</text>
</comment>
<dbReference type="Proteomes" id="UP001056778">
    <property type="component" value="Chromosome 2"/>
</dbReference>
<reference evidence="1" key="1">
    <citation type="submission" date="2022-04" db="EMBL/GenBank/DDBJ databases">
        <title>Chromosome-scale genome assembly of Holotrichia oblita Faldermann.</title>
        <authorList>
            <person name="Rongchong L."/>
        </authorList>
    </citation>
    <scope>NUCLEOTIDE SEQUENCE</scope>
    <source>
        <strain evidence="1">81SQS9</strain>
    </source>
</reference>
<organism evidence="1 2">
    <name type="scientific">Holotrichia oblita</name>
    <name type="common">Chafer beetle</name>
    <dbReference type="NCBI Taxonomy" id="644536"/>
    <lineage>
        <taxon>Eukaryota</taxon>
        <taxon>Metazoa</taxon>
        <taxon>Ecdysozoa</taxon>
        <taxon>Arthropoda</taxon>
        <taxon>Hexapoda</taxon>
        <taxon>Insecta</taxon>
        <taxon>Pterygota</taxon>
        <taxon>Neoptera</taxon>
        <taxon>Endopterygota</taxon>
        <taxon>Coleoptera</taxon>
        <taxon>Polyphaga</taxon>
        <taxon>Scarabaeiformia</taxon>
        <taxon>Scarabaeidae</taxon>
        <taxon>Melolonthinae</taxon>
        <taxon>Holotrichia</taxon>
    </lineage>
</organism>